<dbReference type="EMBL" id="BGZK01001127">
    <property type="protein sequence ID" value="GBP71956.1"/>
    <property type="molecule type" value="Genomic_DNA"/>
</dbReference>
<evidence type="ECO:0000313" key="1">
    <source>
        <dbReference type="EMBL" id="GBP71956.1"/>
    </source>
</evidence>
<organism evidence="1 2">
    <name type="scientific">Eumeta variegata</name>
    <name type="common">Bagworm moth</name>
    <name type="synonym">Eumeta japonica</name>
    <dbReference type="NCBI Taxonomy" id="151549"/>
    <lineage>
        <taxon>Eukaryota</taxon>
        <taxon>Metazoa</taxon>
        <taxon>Ecdysozoa</taxon>
        <taxon>Arthropoda</taxon>
        <taxon>Hexapoda</taxon>
        <taxon>Insecta</taxon>
        <taxon>Pterygota</taxon>
        <taxon>Neoptera</taxon>
        <taxon>Endopterygota</taxon>
        <taxon>Lepidoptera</taxon>
        <taxon>Glossata</taxon>
        <taxon>Ditrysia</taxon>
        <taxon>Tineoidea</taxon>
        <taxon>Psychidae</taxon>
        <taxon>Oiketicinae</taxon>
        <taxon>Eumeta</taxon>
    </lineage>
</organism>
<dbReference type="AlphaFoldDB" id="A0A4C1Y7P7"/>
<reference evidence="1 2" key="1">
    <citation type="journal article" date="2019" name="Commun. Biol.">
        <title>The bagworm genome reveals a unique fibroin gene that provides high tensile strength.</title>
        <authorList>
            <person name="Kono N."/>
            <person name="Nakamura H."/>
            <person name="Ohtoshi R."/>
            <person name="Tomita M."/>
            <person name="Numata K."/>
            <person name="Arakawa K."/>
        </authorList>
    </citation>
    <scope>NUCLEOTIDE SEQUENCE [LARGE SCALE GENOMIC DNA]</scope>
</reference>
<proteinExistence type="predicted"/>
<name>A0A4C1Y7P7_EUMVA</name>
<sequence>MRVKFYIIKEIISKAVLHEMREISWVYLPVHTWLQADVAVIKVAACYNKKAGYAKTTDFHMLWSVVNVKLTLKVTKCVPPASDDDLAFIWSGERQIAEIEVKKIDLRRSAVASTAPQSGASKARIAVTHWFRSSEGALSNRKWARLPRPTDFRYILFRIRKTSVYETRTAGAQWSNASPSNAKVPESIMVVGE</sequence>
<accession>A0A4C1Y7P7</accession>
<keyword evidence="2" id="KW-1185">Reference proteome</keyword>
<evidence type="ECO:0000313" key="2">
    <source>
        <dbReference type="Proteomes" id="UP000299102"/>
    </source>
</evidence>
<comment type="caution">
    <text evidence="1">The sequence shown here is derived from an EMBL/GenBank/DDBJ whole genome shotgun (WGS) entry which is preliminary data.</text>
</comment>
<protein>
    <submittedName>
        <fullName evidence="1">Uncharacterized protein</fullName>
    </submittedName>
</protein>
<gene>
    <name evidence="1" type="ORF">EVAR_47902_1</name>
</gene>
<dbReference type="Proteomes" id="UP000299102">
    <property type="component" value="Unassembled WGS sequence"/>
</dbReference>